<evidence type="ECO:0000256" key="3">
    <source>
        <dbReference type="ARBA" id="ARBA00007739"/>
    </source>
</evidence>
<evidence type="ECO:0000259" key="13">
    <source>
        <dbReference type="Pfam" id="PF00912"/>
    </source>
</evidence>
<sequence>MNKLKTYVFKHKIKAVVITVALIWYAFCLPKNLFNTPTSTVITSASNTLLGAKIAKDGQWRFPESDSIPQKFKTCVLYFEDEYFYKHPGFNPISIFKALKQNLASNEVKRGASTITQQVIRLSRDGQKRTYLEKLKEFILATRIELKYSKDKILSLYANHAPFGGNVVGLEAASWRYFNRSAHQLSWAESATLAVLPNAPSLIFPGKNQQLLLKKRNRLLKKLYQKKIIDQLTYDLAVAENLPGKPYKLPQLAPHLLQKLSLSSSGKYIKTTIDEELQTQINALVESHYKTLSQNEIYNIAVLVLDVKTRNVLAYIGNSPTTKSHQKDVDIIDKPRSTGSVLKPILYSALLDDGMILPNTIVPDIPTQYGNYEPQNYNKTYDGAVSAKQALARSLNVPSVRLLKSYGLERFHSVLKQIPLTNVTFDAQHYGLSLILGGAESNLWDLCKTYAAFAGAVNHYTQTSSEYFSNEFTEPNLFANYKVDFGKKQREKPLFNAASMYLTFESLKEVNRPQEDENWSFYDDSKQIAWKTGTSYGFKDAWAIGTTKDYVVGVWAGNADGEGRPGLVGVEAAAPLLFSVFDKLPKSEWFTAPLDDMVEVEVCAKSGSRASVNCEDVIQELIPQSGLKTEACKYHYQIHLDKNLQYRVNLNCEDNSQMVQRSWFQLPPLMAYYYKAKNPFYADMPPFREDCVSKNEQLFQFIYPKPNAIIYLPKDLDETVNDVIFKIAHNKPEETLYWYLKSKYLGETKTIHEKALQPEIGDYFLTVVDEAGNEISTKFTISK</sequence>
<keyword evidence="9" id="KW-0511">Multifunctional enzyme</keyword>
<dbReference type="InterPro" id="IPR050396">
    <property type="entry name" value="Glycosyltr_51/Transpeptidase"/>
</dbReference>
<accession>A0A2T1NDK1</accession>
<comment type="caution">
    <text evidence="15">The sequence shown here is derived from an EMBL/GenBank/DDBJ whole genome shotgun (WGS) entry which is preliminary data.</text>
</comment>
<organism evidence="15 16">
    <name type="scientific">Aurantibacter aestuarii</name>
    <dbReference type="NCBI Taxonomy" id="1266046"/>
    <lineage>
        <taxon>Bacteria</taxon>
        <taxon>Pseudomonadati</taxon>
        <taxon>Bacteroidota</taxon>
        <taxon>Flavobacteriia</taxon>
        <taxon>Flavobacteriales</taxon>
        <taxon>Flavobacteriaceae</taxon>
        <taxon>Aurantibacter</taxon>
    </lineage>
</organism>
<keyword evidence="5" id="KW-0645">Protease</keyword>
<feature type="domain" description="Penicillin-binding protein transpeptidase" evidence="12">
    <location>
        <begin position="301"/>
        <end position="556"/>
    </location>
</feature>
<evidence type="ECO:0000259" key="14">
    <source>
        <dbReference type="Pfam" id="PF06832"/>
    </source>
</evidence>
<keyword evidence="16" id="KW-1185">Reference proteome</keyword>
<evidence type="ECO:0000256" key="5">
    <source>
        <dbReference type="ARBA" id="ARBA00022670"/>
    </source>
</evidence>
<evidence type="ECO:0000256" key="8">
    <source>
        <dbReference type="ARBA" id="ARBA00022801"/>
    </source>
</evidence>
<dbReference type="Gene3D" id="1.10.3810.10">
    <property type="entry name" value="Biosynthetic peptidoglycan transglycosylase-like"/>
    <property type="match status" value="1"/>
</dbReference>
<dbReference type="Gene3D" id="3.40.710.10">
    <property type="entry name" value="DD-peptidase/beta-lactamase superfamily"/>
    <property type="match status" value="1"/>
</dbReference>
<dbReference type="GO" id="GO:0004180">
    <property type="term" value="F:carboxypeptidase activity"/>
    <property type="evidence" value="ECO:0007669"/>
    <property type="project" value="UniProtKB-KW"/>
</dbReference>
<evidence type="ECO:0000256" key="7">
    <source>
        <dbReference type="ARBA" id="ARBA00022679"/>
    </source>
</evidence>
<dbReference type="SUPFAM" id="SSF53955">
    <property type="entry name" value="Lysozyme-like"/>
    <property type="match status" value="1"/>
</dbReference>
<evidence type="ECO:0000313" key="15">
    <source>
        <dbReference type="EMBL" id="PSG90524.1"/>
    </source>
</evidence>
<dbReference type="AlphaFoldDB" id="A0A2T1NDK1"/>
<keyword evidence="8" id="KW-0378">Hydrolase</keyword>
<dbReference type="InterPro" id="IPR001264">
    <property type="entry name" value="Glyco_trans_51"/>
</dbReference>
<dbReference type="SUPFAM" id="SSF56601">
    <property type="entry name" value="beta-lactamase/transpeptidase-like"/>
    <property type="match status" value="1"/>
</dbReference>
<comment type="similarity">
    <text evidence="3">In the N-terminal section; belongs to the glycosyltransferase 51 family.</text>
</comment>
<keyword evidence="7" id="KW-0808">Transferase</keyword>
<dbReference type="RefSeq" id="WP_106462665.1">
    <property type="nucleotide sequence ID" value="NZ_PXOQ01000007.1"/>
</dbReference>
<evidence type="ECO:0000256" key="9">
    <source>
        <dbReference type="ARBA" id="ARBA00023268"/>
    </source>
</evidence>
<dbReference type="EC" id="2.4.99.28" evidence="10"/>
<dbReference type="OrthoDB" id="9766909at2"/>
<dbReference type="InterPro" id="IPR012338">
    <property type="entry name" value="Beta-lactam/transpept-like"/>
</dbReference>
<gene>
    <name evidence="15" type="primary">pbpC</name>
    <name evidence="15" type="ORF">C7H52_04385</name>
</gene>
<dbReference type="InterPro" id="IPR011815">
    <property type="entry name" value="PBP_1c"/>
</dbReference>
<dbReference type="NCBIfam" id="TIGR02073">
    <property type="entry name" value="PBP_1c"/>
    <property type="match status" value="1"/>
</dbReference>
<evidence type="ECO:0000256" key="10">
    <source>
        <dbReference type="ARBA" id="ARBA00044770"/>
    </source>
</evidence>
<dbReference type="InterPro" id="IPR036950">
    <property type="entry name" value="PBP_transglycosylase"/>
</dbReference>
<name>A0A2T1NDK1_9FLAO</name>
<dbReference type="GO" id="GO:0006508">
    <property type="term" value="P:proteolysis"/>
    <property type="evidence" value="ECO:0007669"/>
    <property type="project" value="UniProtKB-KW"/>
</dbReference>
<evidence type="ECO:0000256" key="11">
    <source>
        <dbReference type="ARBA" id="ARBA00049902"/>
    </source>
</evidence>
<reference evidence="15 16" key="1">
    <citation type="submission" date="2018-03" db="EMBL/GenBank/DDBJ databases">
        <title>Mesoflavibacter sp. HG37 and Mesoflavibacter sp. HG96 sp.nov., two marine bacteria isolated from seawater of Western Pacific Ocean.</title>
        <authorList>
            <person name="Cheng H."/>
            <person name="Wu Y.-H."/>
            <person name="Guo L.-L."/>
            <person name="Xu X.-W."/>
        </authorList>
    </citation>
    <scope>NUCLEOTIDE SEQUENCE [LARGE SCALE GENOMIC DNA]</scope>
    <source>
        <strain evidence="15 16">KCTC 32269</strain>
    </source>
</reference>
<evidence type="ECO:0000313" key="16">
    <source>
        <dbReference type="Proteomes" id="UP000238426"/>
    </source>
</evidence>
<dbReference type="InterPro" id="IPR009647">
    <property type="entry name" value="PBP_C"/>
</dbReference>
<dbReference type="Pfam" id="PF06832">
    <property type="entry name" value="BiPBP_C"/>
    <property type="match status" value="1"/>
</dbReference>
<proteinExistence type="inferred from homology"/>
<evidence type="ECO:0000259" key="12">
    <source>
        <dbReference type="Pfam" id="PF00905"/>
    </source>
</evidence>
<protein>
    <recommendedName>
        <fullName evidence="10">peptidoglycan glycosyltransferase</fullName>
        <ecNumber evidence="10">2.4.99.28</ecNumber>
    </recommendedName>
</protein>
<dbReference type="InterPro" id="IPR001460">
    <property type="entry name" value="PCN-bd_Tpept"/>
</dbReference>
<dbReference type="Proteomes" id="UP000238426">
    <property type="component" value="Unassembled WGS sequence"/>
</dbReference>
<comment type="similarity">
    <text evidence="2">In the C-terminal section; belongs to the transpeptidase family.</text>
</comment>
<evidence type="ECO:0000256" key="1">
    <source>
        <dbReference type="ARBA" id="ARBA00004752"/>
    </source>
</evidence>
<dbReference type="PANTHER" id="PTHR32282">
    <property type="entry name" value="BINDING PROTEIN TRANSPEPTIDASE, PUTATIVE-RELATED"/>
    <property type="match status" value="1"/>
</dbReference>
<comment type="pathway">
    <text evidence="1">Cell wall biogenesis; peptidoglycan biosynthesis.</text>
</comment>
<dbReference type="Pfam" id="PF00905">
    <property type="entry name" value="Transpeptidase"/>
    <property type="match status" value="1"/>
</dbReference>
<dbReference type="GO" id="GO:0008658">
    <property type="term" value="F:penicillin binding"/>
    <property type="evidence" value="ECO:0007669"/>
    <property type="project" value="InterPro"/>
</dbReference>
<dbReference type="GO" id="GO:0030288">
    <property type="term" value="C:outer membrane-bounded periplasmic space"/>
    <property type="evidence" value="ECO:0007669"/>
    <property type="project" value="TreeGrafter"/>
</dbReference>
<feature type="domain" description="Glycosyl transferase family 51" evidence="13">
    <location>
        <begin position="61"/>
        <end position="223"/>
    </location>
</feature>
<evidence type="ECO:0000256" key="2">
    <source>
        <dbReference type="ARBA" id="ARBA00007090"/>
    </source>
</evidence>
<keyword evidence="4" id="KW-0121">Carboxypeptidase</keyword>
<comment type="catalytic activity">
    <reaction evidence="11">
        <text>[GlcNAc-(1-&gt;4)-Mur2Ac(oyl-L-Ala-gamma-D-Glu-L-Lys-D-Ala-D-Ala)](n)-di-trans,octa-cis-undecaprenyl diphosphate + beta-D-GlcNAc-(1-&gt;4)-Mur2Ac(oyl-L-Ala-gamma-D-Glu-L-Lys-D-Ala-D-Ala)-di-trans,octa-cis-undecaprenyl diphosphate = [GlcNAc-(1-&gt;4)-Mur2Ac(oyl-L-Ala-gamma-D-Glu-L-Lys-D-Ala-D-Ala)](n+1)-di-trans,octa-cis-undecaprenyl diphosphate + di-trans,octa-cis-undecaprenyl diphosphate + H(+)</text>
        <dbReference type="Rhea" id="RHEA:23708"/>
        <dbReference type="Rhea" id="RHEA-COMP:9602"/>
        <dbReference type="Rhea" id="RHEA-COMP:9603"/>
        <dbReference type="ChEBI" id="CHEBI:15378"/>
        <dbReference type="ChEBI" id="CHEBI:58405"/>
        <dbReference type="ChEBI" id="CHEBI:60033"/>
        <dbReference type="ChEBI" id="CHEBI:78435"/>
        <dbReference type="EC" id="2.4.99.28"/>
    </reaction>
</comment>
<feature type="domain" description="Penicillin-binding C-terminal" evidence="14">
    <location>
        <begin position="690"/>
        <end position="779"/>
    </location>
</feature>
<dbReference type="InterPro" id="IPR023346">
    <property type="entry name" value="Lysozyme-like_dom_sf"/>
</dbReference>
<dbReference type="Pfam" id="PF00912">
    <property type="entry name" value="Transgly"/>
    <property type="match status" value="1"/>
</dbReference>
<keyword evidence="6" id="KW-0328">Glycosyltransferase</keyword>
<dbReference type="GO" id="GO:0009252">
    <property type="term" value="P:peptidoglycan biosynthetic process"/>
    <property type="evidence" value="ECO:0007669"/>
    <property type="project" value="InterPro"/>
</dbReference>
<dbReference type="PANTHER" id="PTHR32282:SF15">
    <property type="entry name" value="PENICILLIN-BINDING PROTEIN 1C"/>
    <property type="match status" value="1"/>
</dbReference>
<evidence type="ECO:0000256" key="4">
    <source>
        <dbReference type="ARBA" id="ARBA00022645"/>
    </source>
</evidence>
<evidence type="ECO:0000256" key="6">
    <source>
        <dbReference type="ARBA" id="ARBA00022676"/>
    </source>
</evidence>
<dbReference type="GO" id="GO:0008955">
    <property type="term" value="F:peptidoglycan glycosyltransferase activity"/>
    <property type="evidence" value="ECO:0007669"/>
    <property type="project" value="UniProtKB-EC"/>
</dbReference>
<dbReference type="EMBL" id="PXOQ01000007">
    <property type="protein sequence ID" value="PSG90524.1"/>
    <property type="molecule type" value="Genomic_DNA"/>
</dbReference>